<evidence type="ECO:0000256" key="3">
    <source>
        <dbReference type="SAM" id="MobiDB-lite"/>
    </source>
</evidence>
<keyword evidence="2" id="KW-0472">Membrane</keyword>
<comment type="subcellular location">
    <subcellularLocation>
        <location evidence="1">Cell membrane</location>
    </subcellularLocation>
</comment>
<evidence type="ECO:0000313" key="5">
    <source>
        <dbReference type="EMBL" id="KAE8694185.1"/>
    </source>
</evidence>
<dbReference type="EMBL" id="VEPZ02001112">
    <property type="protein sequence ID" value="KAE8694185.1"/>
    <property type="molecule type" value="Genomic_DNA"/>
</dbReference>
<accession>A0A6A2ZTJ0</accession>
<dbReference type="GO" id="GO:0005524">
    <property type="term" value="F:ATP binding"/>
    <property type="evidence" value="ECO:0007669"/>
    <property type="project" value="InterPro"/>
</dbReference>
<sequence>MKCFRYFKDKLRSKWQRSAPESKEKTKSEGYSGPDLTIKSSFPAAPPQSILELTAKAHNLRVFSFSELRQATPGLKIGKGHFGSIYKGTIKPADEKVSYCSLIFLMQGHREWLTEVRFLEVLKHPNLIKLIGYCVVDGERGIQRLLVYEFVQKKSLADHLFNHEFPPLPWKTRLQIIP</sequence>
<dbReference type="GO" id="GO:0005886">
    <property type="term" value="C:plasma membrane"/>
    <property type="evidence" value="ECO:0007669"/>
    <property type="project" value="UniProtKB-SubCell"/>
</dbReference>
<gene>
    <name evidence="5" type="ORF">F3Y22_tig00110788pilonHSYRG00598</name>
</gene>
<feature type="domain" description="Protein kinase" evidence="4">
    <location>
        <begin position="71"/>
        <end position="178"/>
    </location>
</feature>
<dbReference type="PANTHER" id="PTHR45621">
    <property type="entry name" value="OS01G0588500 PROTEIN-RELATED"/>
    <property type="match status" value="1"/>
</dbReference>
<dbReference type="InterPro" id="IPR000719">
    <property type="entry name" value="Prot_kinase_dom"/>
</dbReference>
<proteinExistence type="predicted"/>
<comment type="caution">
    <text evidence="5">The sequence shown here is derived from an EMBL/GenBank/DDBJ whole genome shotgun (WGS) entry which is preliminary data.</text>
</comment>
<organism evidence="5 6">
    <name type="scientific">Hibiscus syriacus</name>
    <name type="common">Rose of Sharon</name>
    <dbReference type="NCBI Taxonomy" id="106335"/>
    <lineage>
        <taxon>Eukaryota</taxon>
        <taxon>Viridiplantae</taxon>
        <taxon>Streptophyta</taxon>
        <taxon>Embryophyta</taxon>
        <taxon>Tracheophyta</taxon>
        <taxon>Spermatophyta</taxon>
        <taxon>Magnoliopsida</taxon>
        <taxon>eudicotyledons</taxon>
        <taxon>Gunneridae</taxon>
        <taxon>Pentapetalae</taxon>
        <taxon>rosids</taxon>
        <taxon>malvids</taxon>
        <taxon>Malvales</taxon>
        <taxon>Malvaceae</taxon>
        <taxon>Malvoideae</taxon>
        <taxon>Hibiscus</taxon>
    </lineage>
</organism>
<name>A0A6A2ZTJ0_HIBSY</name>
<dbReference type="SUPFAM" id="SSF56112">
    <property type="entry name" value="Protein kinase-like (PK-like)"/>
    <property type="match status" value="1"/>
</dbReference>
<dbReference type="Gene3D" id="1.10.510.10">
    <property type="entry name" value="Transferase(Phosphotransferase) domain 1"/>
    <property type="match status" value="1"/>
</dbReference>
<dbReference type="InterPro" id="IPR050823">
    <property type="entry name" value="Plant_Ser_Thr_Prot_Kinase"/>
</dbReference>
<dbReference type="PROSITE" id="PS50011">
    <property type="entry name" value="PROTEIN_KINASE_DOM"/>
    <property type="match status" value="1"/>
</dbReference>
<dbReference type="Pfam" id="PF07714">
    <property type="entry name" value="PK_Tyr_Ser-Thr"/>
    <property type="match status" value="1"/>
</dbReference>
<dbReference type="InterPro" id="IPR011009">
    <property type="entry name" value="Kinase-like_dom_sf"/>
</dbReference>
<keyword evidence="6" id="KW-1185">Reference proteome</keyword>
<dbReference type="GO" id="GO:0003743">
    <property type="term" value="F:translation initiation factor activity"/>
    <property type="evidence" value="ECO:0007669"/>
    <property type="project" value="UniProtKB-KW"/>
</dbReference>
<dbReference type="GO" id="GO:0004672">
    <property type="term" value="F:protein kinase activity"/>
    <property type="evidence" value="ECO:0007669"/>
    <property type="project" value="InterPro"/>
</dbReference>
<feature type="region of interest" description="Disordered" evidence="3">
    <location>
        <begin position="14"/>
        <end position="34"/>
    </location>
</feature>
<evidence type="ECO:0000259" key="4">
    <source>
        <dbReference type="PROSITE" id="PS50011"/>
    </source>
</evidence>
<dbReference type="Proteomes" id="UP000436088">
    <property type="component" value="Unassembled WGS sequence"/>
</dbReference>
<evidence type="ECO:0000256" key="1">
    <source>
        <dbReference type="ARBA" id="ARBA00004236"/>
    </source>
</evidence>
<dbReference type="AlphaFoldDB" id="A0A6A2ZTJ0"/>
<dbReference type="InterPro" id="IPR001245">
    <property type="entry name" value="Ser-Thr/Tyr_kinase_cat_dom"/>
</dbReference>
<evidence type="ECO:0000256" key="2">
    <source>
        <dbReference type="ARBA" id="ARBA00022475"/>
    </source>
</evidence>
<reference evidence="5" key="1">
    <citation type="submission" date="2019-09" db="EMBL/GenBank/DDBJ databases">
        <title>Draft genome information of white flower Hibiscus syriacus.</title>
        <authorList>
            <person name="Kim Y.-M."/>
        </authorList>
    </citation>
    <scope>NUCLEOTIDE SEQUENCE [LARGE SCALE GENOMIC DNA]</scope>
    <source>
        <strain evidence="5">YM2019G1</strain>
    </source>
</reference>
<keyword evidence="2" id="KW-1003">Cell membrane</keyword>
<protein>
    <submittedName>
        <fullName evidence="5">Eukaryotic translation initiation factor 4G-like</fullName>
    </submittedName>
</protein>
<evidence type="ECO:0000313" key="6">
    <source>
        <dbReference type="Proteomes" id="UP000436088"/>
    </source>
</evidence>